<feature type="coiled-coil region" evidence="1">
    <location>
        <begin position="338"/>
        <end position="401"/>
    </location>
</feature>
<evidence type="ECO:0000313" key="2">
    <source>
        <dbReference type="EMBL" id="SUC38126.1"/>
    </source>
</evidence>
<gene>
    <name evidence="2" type="ORF">NCTC13043_02627</name>
</gene>
<evidence type="ECO:0000256" key="1">
    <source>
        <dbReference type="SAM" id="Coils"/>
    </source>
</evidence>
<protein>
    <recommendedName>
        <fullName evidence="4">Mobilization protein</fullName>
    </recommendedName>
</protein>
<dbReference type="AlphaFoldDB" id="A0A379GB51"/>
<dbReference type="OrthoDB" id="1061854at2"/>
<dbReference type="RefSeq" id="WP_115084408.1">
    <property type="nucleotide sequence ID" value="NZ_UGTP01000006.1"/>
</dbReference>
<accession>A0A379GB51</accession>
<dbReference type="GeneID" id="78572213"/>
<sequence length="529" mass="61366">MAKTSVHFQPCKEISEIHNYRKKKLDYVRTQLTNKNENWMWDSSKSLADRREEIRKLVKEKTGRKMQSKAVPLHEAVVVIDEKTTMDDLKKLGKIYQQRFGIECVHISIHRDEGHWINRNGEDVGLKTTDNPTQEQIIEGVTWKPNLHAHMVFDWYNHDNGKSWKTSKQDARDMQTIAAEVLSMGRGQESTKKHLDGLSYKIAQKMEETEVQTICIRNLQMGANILREQIGDNQEKLDEINRQKEEAERRRNAALKQAEELKEQLKLGSDWLKEQQVRTEEIKQSLAKELKQLEEEKARKEKQMKDELERFKVAKARKEAAIETAKTLSEGVKGIFGQSSKDKEIEALRKQINDLQQLQINSKAQSIQTIGQIQQEAQKAVNAKEREYSAALADARRQRDEAYKQTKISSQSIKTQKKRGDMLQDIVFSLWEAAVDAVNVLCRYLSLPHLNVDFSREDIAKIEKAMRGASSIEEREERGRCLVKLAHAQYPGYDDNATQLSTLQWKVEQVARGENWQQQHQSRGRGWHL</sequence>
<dbReference type="Proteomes" id="UP000254235">
    <property type="component" value="Unassembled WGS sequence"/>
</dbReference>
<evidence type="ECO:0000313" key="3">
    <source>
        <dbReference type="Proteomes" id="UP000254235"/>
    </source>
</evidence>
<keyword evidence="1" id="KW-0175">Coiled coil</keyword>
<organism evidence="2 3">
    <name type="scientific">Prevotella pallens</name>
    <dbReference type="NCBI Taxonomy" id="60133"/>
    <lineage>
        <taxon>Bacteria</taxon>
        <taxon>Pseudomonadati</taxon>
        <taxon>Bacteroidota</taxon>
        <taxon>Bacteroidia</taxon>
        <taxon>Bacteroidales</taxon>
        <taxon>Prevotellaceae</taxon>
        <taxon>Prevotella</taxon>
    </lineage>
</organism>
<feature type="coiled-coil region" evidence="1">
    <location>
        <begin position="223"/>
        <end position="310"/>
    </location>
</feature>
<evidence type="ECO:0008006" key="4">
    <source>
        <dbReference type="Google" id="ProtNLM"/>
    </source>
</evidence>
<reference evidence="2 3" key="1">
    <citation type="submission" date="2018-06" db="EMBL/GenBank/DDBJ databases">
        <authorList>
            <consortium name="Pathogen Informatics"/>
            <person name="Doyle S."/>
        </authorList>
    </citation>
    <scope>NUCLEOTIDE SEQUENCE [LARGE SCALE GENOMIC DNA]</scope>
    <source>
        <strain evidence="2 3">NCTC13043</strain>
    </source>
</reference>
<name>A0A379GB51_9BACT</name>
<dbReference type="EMBL" id="UGTP01000006">
    <property type="protein sequence ID" value="SUC38126.1"/>
    <property type="molecule type" value="Genomic_DNA"/>
</dbReference>
<proteinExistence type="predicted"/>